<accession>A0A1T4PAD4</accession>
<gene>
    <name evidence="1" type="ORF">SAMN02745174_01840</name>
</gene>
<proteinExistence type="predicted"/>
<sequence>MKIQVKNDNDSLNFDSKKLLEIWEEKKGQKGWACCNLECDEKATDGIYVEKTGKNEDGKKYIIPVCRSCKNMKNFQYYINIDKLLEVK</sequence>
<dbReference type="AlphaFoldDB" id="A0A1T4PAD4"/>
<dbReference type="RefSeq" id="WP_078694300.1">
    <property type="nucleotide sequence ID" value="NZ_FUWX01000013.1"/>
</dbReference>
<organism evidence="1 2">
    <name type="scientific">Cetobacterium ceti</name>
    <dbReference type="NCBI Taxonomy" id="180163"/>
    <lineage>
        <taxon>Bacteria</taxon>
        <taxon>Fusobacteriati</taxon>
        <taxon>Fusobacteriota</taxon>
        <taxon>Fusobacteriia</taxon>
        <taxon>Fusobacteriales</taxon>
        <taxon>Fusobacteriaceae</taxon>
        <taxon>Cetobacterium</taxon>
    </lineage>
</organism>
<evidence type="ECO:0000313" key="1">
    <source>
        <dbReference type="EMBL" id="SJZ88297.1"/>
    </source>
</evidence>
<dbReference type="STRING" id="180163.SAMN02745174_01840"/>
<dbReference type="OrthoDB" id="1049550at2"/>
<dbReference type="EMBL" id="FUWX01000013">
    <property type="protein sequence ID" value="SJZ88297.1"/>
    <property type="molecule type" value="Genomic_DNA"/>
</dbReference>
<keyword evidence="2" id="KW-1185">Reference proteome</keyword>
<protein>
    <submittedName>
        <fullName evidence="1">Uncharacterized protein</fullName>
    </submittedName>
</protein>
<reference evidence="1 2" key="1">
    <citation type="submission" date="2017-02" db="EMBL/GenBank/DDBJ databases">
        <authorList>
            <person name="Peterson S.W."/>
        </authorList>
    </citation>
    <scope>NUCLEOTIDE SEQUENCE [LARGE SCALE GENOMIC DNA]</scope>
    <source>
        <strain evidence="1 2">ATCC 700028</strain>
    </source>
</reference>
<dbReference type="Proteomes" id="UP000191153">
    <property type="component" value="Unassembled WGS sequence"/>
</dbReference>
<evidence type="ECO:0000313" key="2">
    <source>
        <dbReference type="Proteomes" id="UP000191153"/>
    </source>
</evidence>
<name>A0A1T4PAD4_9FUSO</name>